<reference evidence="2" key="1">
    <citation type="submission" date="2016-10" db="EMBL/GenBank/DDBJ databases">
        <authorList>
            <person name="Varghese N."/>
        </authorList>
    </citation>
    <scope>NUCLEOTIDE SEQUENCE [LARGE SCALE GENOMIC DNA]</scope>
    <source>
        <strain evidence="2">Nsp8</strain>
    </source>
</reference>
<name>A0A1I4Z6M6_9PROT</name>
<accession>A0A1I4Z6M6</accession>
<proteinExistence type="predicted"/>
<protein>
    <submittedName>
        <fullName evidence="1">Uncharacterized protein</fullName>
    </submittedName>
</protein>
<dbReference type="AlphaFoldDB" id="A0A1I4Z6M6"/>
<evidence type="ECO:0000313" key="2">
    <source>
        <dbReference type="Proteomes" id="UP000183107"/>
    </source>
</evidence>
<keyword evidence="2" id="KW-1185">Reference proteome</keyword>
<sequence>MSPYGSVRKLTILITFLAGRFDGTRMLAQYYAYSRPSGGCSLFFCDGYPPAYLTGMDFLCGTGTALMLF</sequence>
<evidence type="ECO:0000313" key="1">
    <source>
        <dbReference type="EMBL" id="SFN45925.1"/>
    </source>
</evidence>
<dbReference type="Proteomes" id="UP000183107">
    <property type="component" value="Unassembled WGS sequence"/>
</dbReference>
<dbReference type="EMBL" id="FOVJ01000001">
    <property type="protein sequence ID" value="SFN45925.1"/>
    <property type="molecule type" value="Genomic_DNA"/>
</dbReference>
<organism evidence="1 2">
    <name type="scientific">Nitrosospira briensis</name>
    <dbReference type="NCBI Taxonomy" id="35799"/>
    <lineage>
        <taxon>Bacteria</taxon>
        <taxon>Pseudomonadati</taxon>
        <taxon>Pseudomonadota</taxon>
        <taxon>Betaproteobacteria</taxon>
        <taxon>Nitrosomonadales</taxon>
        <taxon>Nitrosomonadaceae</taxon>
        <taxon>Nitrosospira</taxon>
    </lineage>
</organism>
<gene>
    <name evidence="1" type="ORF">SAMN05216386_1058</name>
</gene>